<dbReference type="GO" id="GO:0008270">
    <property type="term" value="F:zinc ion binding"/>
    <property type="evidence" value="ECO:0007669"/>
    <property type="project" value="InterPro"/>
</dbReference>
<evidence type="ECO:0000256" key="1">
    <source>
        <dbReference type="SAM" id="Phobius"/>
    </source>
</evidence>
<feature type="transmembrane region" description="Helical" evidence="1">
    <location>
        <begin position="157"/>
        <end position="176"/>
    </location>
</feature>
<organism evidence="3 4">
    <name type="scientific">Microscilla marina ATCC 23134</name>
    <dbReference type="NCBI Taxonomy" id="313606"/>
    <lineage>
        <taxon>Bacteria</taxon>
        <taxon>Pseudomonadati</taxon>
        <taxon>Bacteroidota</taxon>
        <taxon>Cytophagia</taxon>
        <taxon>Cytophagales</taxon>
        <taxon>Microscillaceae</taxon>
        <taxon>Microscilla</taxon>
    </lineage>
</organism>
<dbReference type="AlphaFoldDB" id="A1ZY16"/>
<accession>A1ZY16</accession>
<feature type="transmembrane region" description="Helical" evidence="1">
    <location>
        <begin position="108"/>
        <end position="137"/>
    </location>
</feature>
<feature type="transmembrane region" description="Helical" evidence="1">
    <location>
        <begin position="485"/>
        <end position="503"/>
    </location>
</feature>
<evidence type="ECO:0000259" key="2">
    <source>
        <dbReference type="Pfam" id="PF01433"/>
    </source>
</evidence>
<evidence type="ECO:0000313" key="4">
    <source>
        <dbReference type="Proteomes" id="UP000004095"/>
    </source>
</evidence>
<sequence>MFQAIFKFELKYRFNRPATYLYFVIFTLVGLLYGAIMGGAFGSEVAVTITGGGKNLANSPYNIMVITGAVGQLGIFVVAAFMGVPVYRDFEHKTFPLFFTKPISKWHYLGGRFFGSLLISALVLLSISLGLILSQWLPAVNTEKYGVFNLWYYLHPYFLVTLPFTVFTGSIFFATVSLTRNQLFIYLNAIVVLVLIFAASYLSGQIDNKTLSSLIDPTGLTAIAKSTELWTVTERNNQVIPLTSLIIINRLIWVGVGLIILLLTYVRFSFTFVGKGRIKQAPRKVSKTLTDTLTIQKIRLPKVRQDFSQTYQFGLLRMLIKKEFFQVLYNPIFLVITVVGLLFMVLGVTTSGKIFETPVLPVTYRILDILSGSFRMFILAIIVFYSGEMVWAERQYKVSLMYDALPIPNWLPFTAKFFAMIGIELFLLTVIMLMGMLVQAGNGYYHFEPLLYIKHLYGVQMLDLLLVTILTFTIHIVVNNKYFGFFAVVLVYFFFSTILPYLGVTHKLLLFKSAPMMLYSDLNGYGHFLQGWLAFKTYWLAFGLILLVFANGLWLRGTDSHWRARWRKTLHNFTPVAKLALGVATLAFVAMGGYIFYNTNILNDFVTQEEENTLRASYEKKYKKYDTMPQPKVIDVQLEVDLYPYKRILKAKGHYVLKNKTETAIQNIHINTSNDAVVQKMKFGKAFREIQNDQTLAYAIYKLNKPLEPQQTITLDFEISYAYKGFGNSSANNFLTYNGTFVNEQIFPKIGYQPLGELTSDDVRKKHGLEPHQRFPRINNLEARKNNALSNDADWINFEIKLSTAPDQIAIAPGYLQKEWKKNGRRYFHYKMDKPILNFYSILSARYAVKKDVWTSKEGKKVNLEIYYHPTHTYNLERMMQGMKKSLSYCSANFSPYQYRQMRILEFPRYAGFAQSFANTVPYSESIGFLADVDDKKDIDLVLYVTAHEVAHQWWGHQVVPAYVQGAHTVIESMAQYSALMTMEKALGKDKIKKFLRLEMNKYLKGRSAEIQKEMPLMLTEGQQYIHYNKGSVVLYALQDYIGEKQMNAALQKYVKQVAYKEAPYTTALEWVSFLREATPDSLQYLITDMFEKITLYENKVNSVSYQKKGDKYEVTLDIVAKKVQSDGYGVEKEVALNDYIDIGIFARKQTLSGKGSNTKVRRSNTNKVLYLKKHKITQTTQTIKVLVDDKPHSGGIDPYNKLIDRKPVDNTMLFDKTGKLKTVKK</sequence>
<keyword evidence="4" id="KW-1185">Reference proteome</keyword>
<evidence type="ECO:0000313" key="3">
    <source>
        <dbReference type="EMBL" id="EAY24753.1"/>
    </source>
</evidence>
<keyword evidence="1" id="KW-1133">Transmembrane helix</keyword>
<dbReference type="Gene3D" id="1.10.390.10">
    <property type="entry name" value="Neutral Protease Domain 2"/>
    <property type="match status" value="1"/>
</dbReference>
<feature type="transmembrane region" description="Helical" evidence="1">
    <location>
        <begin position="576"/>
        <end position="597"/>
    </location>
</feature>
<feature type="domain" description="Peptidase M1 membrane alanine aminopeptidase" evidence="2">
    <location>
        <begin position="882"/>
        <end position="1066"/>
    </location>
</feature>
<reference evidence="3 4" key="1">
    <citation type="submission" date="2007-01" db="EMBL/GenBank/DDBJ databases">
        <authorList>
            <person name="Haygood M."/>
            <person name="Podell S."/>
            <person name="Anderson C."/>
            <person name="Hopkinson B."/>
            <person name="Roe K."/>
            <person name="Barbeau K."/>
            <person name="Gaasterland T."/>
            <person name="Ferriera S."/>
            <person name="Johnson J."/>
            <person name="Kravitz S."/>
            <person name="Beeson K."/>
            <person name="Sutton G."/>
            <person name="Rogers Y.-H."/>
            <person name="Friedman R."/>
            <person name="Frazier M."/>
            <person name="Venter J.C."/>
        </authorList>
    </citation>
    <scope>NUCLEOTIDE SEQUENCE [LARGE SCALE GENOMIC DNA]</scope>
    <source>
        <strain evidence="3 4">ATCC 23134</strain>
    </source>
</reference>
<dbReference type="RefSeq" id="WP_002704247.1">
    <property type="nucleotide sequence ID" value="NZ_AAWS01000062.1"/>
</dbReference>
<feature type="transmembrane region" description="Helical" evidence="1">
    <location>
        <begin position="61"/>
        <end position="87"/>
    </location>
</feature>
<feature type="transmembrane region" description="Helical" evidence="1">
    <location>
        <begin position="537"/>
        <end position="555"/>
    </location>
</feature>
<feature type="transmembrane region" description="Helical" evidence="1">
    <location>
        <begin position="251"/>
        <end position="274"/>
    </location>
</feature>
<gene>
    <name evidence="3" type="ORF">M23134_05555</name>
</gene>
<name>A1ZY16_MICM2</name>
<feature type="transmembrane region" description="Helical" evidence="1">
    <location>
        <begin position="413"/>
        <end position="437"/>
    </location>
</feature>
<dbReference type="EMBL" id="AAWS01000062">
    <property type="protein sequence ID" value="EAY24753.1"/>
    <property type="molecule type" value="Genomic_DNA"/>
</dbReference>
<feature type="transmembrane region" description="Helical" evidence="1">
    <location>
        <begin position="327"/>
        <end position="349"/>
    </location>
</feature>
<dbReference type="Pfam" id="PF01433">
    <property type="entry name" value="Peptidase_M1"/>
    <property type="match status" value="1"/>
</dbReference>
<dbReference type="InterPro" id="IPR027268">
    <property type="entry name" value="Peptidase_M4/M1_CTD_sf"/>
</dbReference>
<proteinExistence type="predicted"/>
<dbReference type="InterPro" id="IPR014782">
    <property type="entry name" value="Peptidase_M1_dom"/>
</dbReference>
<dbReference type="eggNOG" id="COG0308">
    <property type="taxonomic scope" value="Bacteria"/>
</dbReference>
<comment type="caution">
    <text evidence="3">The sequence shown here is derived from an EMBL/GenBank/DDBJ whole genome shotgun (WGS) entry which is preliminary data.</text>
</comment>
<keyword evidence="1" id="KW-0812">Transmembrane</keyword>
<dbReference type="GO" id="GO:0008237">
    <property type="term" value="F:metallopeptidase activity"/>
    <property type="evidence" value="ECO:0007669"/>
    <property type="project" value="InterPro"/>
</dbReference>
<feature type="transmembrane region" description="Helical" evidence="1">
    <location>
        <begin position="183"/>
        <end position="202"/>
    </location>
</feature>
<dbReference type="OrthoDB" id="100605at2"/>
<protein>
    <submittedName>
        <fullName evidence="3">Membrane protein, putative</fullName>
    </submittedName>
</protein>
<feature type="transmembrane region" description="Helical" evidence="1">
    <location>
        <begin position="369"/>
        <end position="392"/>
    </location>
</feature>
<dbReference type="Proteomes" id="UP000004095">
    <property type="component" value="Unassembled WGS sequence"/>
</dbReference>
<keyword evidence="1" id="KW-0472">Membrane</keyword>
<dbReference type="SUPFAM" id="SSF55486">
    <property type="entry name" value="Metalloproteases ('zincins'), catalytic domain"/>
    <property type="match status" value="1"/>
</dbReference>
<feature type="transmembrane region" description="Helical" evidence="1">
    <location>
        <begin position="20"/>
        <end position="41"/>
    </location>
</feature>
<feature type="transmembrane region" description="Helical" evidence="1">
    <location>
        <begin position="457"/>
        <end position="478"/>
    </location>
</feature>